<dbReference type="PANTHER" id="PTHR30146:SF145">
    <property type="entry name" value="RIBOSE OPERON REPRESSOR"/>
    <property type="match status" value="1"/>
</dbReference>
<dbReference type="InterPro" id="IPR010982">
    <property type="entry name" value="Lambda_DNA-bd_dom_sf"/>
</dbReference>
<dbReference type="Pfam" id="PF00356">
    <property type="entry name" value="LacI"/>
    <property type="match status" value="1"/>
</dbReference>
<dbReference type="RefSeq" id="WP_386088097.1">
    <property type="nucleotide sequence ID" value="NZ_JBHRXN010000006.1"/>
</dbReference>
<keyword evidence="6" id="KW-1185">Reference proteome</keyword>
<gene>
    <name evidence="5" type="ORF">ACFOLG_02710</name>
</gene>
<dbReference type="InterPro" id="IPR028082">
    <property type="entry name" value="Peripla_BP_I"/>
</dbReference>
<name>A0ABV7R9P3_9NEIS</name>
<dbReference type="GO" id="GO:0003677">
    <property type="term" value="F:DNA binding"/>
    <property type="evidence" value="ECO:0007669"/>
    <property type="project" value="UniProtKB-KW"/>
</dbReference>
<dbReference type="EMBL" id="JBHRXN010000006">
    <property type="protein sequence ID" value="MFC3531084.1"/>
    <property type="molecule type" value="Genomic_DNA"/>
</dbReference>
<reference evidence="6" key="1">
    <citation type="journal article" date="2019" name="Int. J. Syst. Evol. Microbiol.">
        <title>The Global Catalogue of Microorganisms (GCM) 10K type strain sequencing project: providing services to taxonomists for standard genome sequencing and annotation.</title>
        <authorList>
            <consortium name="The Broad Institute Genomics Platform"/>
            <consortium name="The Broad Institute Genome Sequencing Center for Infectious Disease"/>
            <person name="Wu L."/>
            <person name="Ma J."/>
        </authorList>
    </citation>
    <scope>NUCLEOTIDE SEQUENCE [LARGE SCALE GENOMIC DNA]</scope>
    <source>
        <strain evidence="6">KCTC 42742</strain>
    </source>
</reference>
<dbReference type="Gene3D" id="3.40.50.2300">
    <property type="match status" value="2"/>
</dbReference>
<feature type="domain" description="HTH lacI-type" evidence="4">
    <location>
        <begin position="2"/>
        <end position="55"/>
    </location>
</feature>
<accession>A0ABV7R9P3</accession>
<dbReference type="SUPFAM" id="SSF53822">
    <property type="entry name" value="Periplasmic binding protein-like I"/>
    <property type="match status" value="1"/>
</dbReference>
<dbReference type="SMART" id="SM00354">
    <property type="entry name" value="HTH_LACI"/>
    <property type="match status" value="1"/>
</dbReference>
<dbReference type="PROSITE" id="PS50932">
    <property type="entry name" value="HTH_LACI_2"/>
    <property type="match status" value="1"/>
</dbReference>
<dbReference type="PROSITE" id="PS00356">
    <property type="entry name" value="HTH_LACI_1"/>
    <property type="match status" value="1"/>
</dbReference>
<evidence type="ECO:0000313" key="5">
    <source>
        <dbReference type="EMBL" id="MFC3531084.1"/>
    </source>
</evidence>
<dbReference type="SUPFAM" id="SSF47413">
    <property type="entry name" value="lambda repressor-like DNA-binding domains"/>
    <property type="match status" value="1"/>
</dbReference>
<dbReference type="CDD" id="cd19977">
    <property type="entry name" value="PBP1_EndR-like"/>
    <property type="match status" value="1"/>
</dbReference>
<comment type="caution">
    <text evidence="5">The sequence shown here is derived from an EMBL/GenBank/DDBJ whole genome shotgun (WGS) entry which is preliminary data.</text>
</comment>
<evidence type="ECO:0000259" key="4">
    <source>
        <dbReference type="PROSITE" id="PS50932"/>
    </source>
</evidence>
<dbReference type="Gene3D" id="1.10.260.40">
    <property type="entry name" value="lambda repressor-like DNA-binding domains"/>
    <property type="match status" value="1"/>
</dbReference>
<proteinExistence type="predicted"/>
<evidence type="ECO:0000256" key="3">
    <source>
        <dbReference type="ARBA" id="ARBA00023163"/>
    </source>
</evidence>
<dbReference type="InterPro" id="IPR046335">
    <property type="entry name" value="LacI/GalR-like_sensor"/>
</dbReference>
<dbReference type="Proteomes" id="UP001595741">
    <property type="component" value="Unassembled WGS sequence"/>
</dbReference>
<evidence type="ECO:0000256" key="1">
    <source>
        <dbReference type="ARBA" id="ARBA00023015"/>
    </source>
</evidence>
<protein>
    <submittedName>
        <fullName evidence="5">LacI family DNA-binding transcriptional regulator</fullName>
    </submittedName>
</protein>
<evidence type="ECO:0000256" key="2">
    <source>
        <dbReference type="ARBA" id="ARBA00023125"/>
    </source>
</evidence>
<keyword evidence="1" id="KW-0805">Transcription regulation</keyword>
<dbReference type="InterPro" id="IPR000843">
    <property type="entry name" value="HTH_LacI"/>
</dbReference>
<dbReference type="CDD" id="cd01392">
    <property type="entry name" value="HTH_LacI"/>
    <property type="match status" value="1"/>
</dbReference>
<keyword evidence="3" id="KW-0804">Transcription</keyword>
<sequence>MAKIKDVAELAGVSVSTVSRVLCNGPVSDKVRKRVEAAMAKLDYRPNLAARRLRSQHTDTIGLIVSDIRNPFFTAVSRAVEDEAYRNGMRVILCNTDEDPEKEAMYLKLMREERVTGVILAPTRHSAAALDTESLGFPVVMIDRTPAQGDGDAVVLDNRRAAAQLVEHLLAAGYRDIGGLFGNTSSTGAERHAGFVAALDHAGLPAPARFVPPSVEAAEAAVSAWLAEPDRPRALLISNGIFMLGAVRAIKAAGLCLPHDLALAGFDNEVWTGLIDPGLTVIEQPVDEIGRSAMAMLLARLEDPARSHRHVVLQGKLVPRGSSAPLRQ</sequence>
<keyword evidence="2 5" id="KW-0238">DNA-binding</keyword>
<dbReference type="Pfam" id="PF13377">
    <property type="entry name" value="Peripla_BP_3"/>
    <property type="match status" value="1"/>
</dbReference>
<evidence type="ECO:0000313" key="6">
    <source>
        <dbReference type="Proteomes" id="UP001595741"/>
    </source>
</evidence>
<organism evidence="5 6">
    <name type="scientific">Vogesella facilis</name>
    <dbReference type="NCBI Taxonomy" id="1655232"/>
    <lineage>
        <taxon>Bacteria</taxon>
        <taxon>Pseudomonadati</taxon>
        <taxon>Pseudomonadota</taxon>
        <taxon>Betaproteobacteria</taxon>
        <taxon>Neisseriales</taxon>
        <taxon>Chromobacteriaceae</taxon>
        <taxon>Vogesella</taxon>
    </lineage>
</organism>
<dbReference type="PANTHER" id="PTHR30146">
    <property type="entry name" value="LACI-RELATED TRANSCRIPTIONAL REPRESSOR"/>
    <property type="match status" value="1"/>
</dbReference>